<feature type="transmembrane region" description="Helical" evidence="7">
    <location>
        <begin position="197"/>
        <end position="217"/>
    </location>
</feature>
<dbReference type="InterPro" id="IPR047135">
    <property type="entry name" value="YsiQ"/>
</dbReference>
<dbReference type="PANTHER" id="PTHR42925:SF1">
    <property type="entry name" value="VIRULENCE FACTOR MVIN"/>
    <property type="match status" value="1"/>
</dbReference>
<feature type="transmembrane region" description="Helical" evidence="7">
    <location>
        <begin position="16"/>
        <end position="38"/>
    </location>
</feature>
<feature type="transmembrane region" description="Helical" evidence="7">
    <location>
        <begin position="321"/>
        <end position="340"/>
    </location>
</feature>
<name>A0ABZ2SQR8_9ENTE</name>
<feature type="transmembrane region" description="Helical" evidence="7">
    <location>
        <begin position="58"/>
        <end position="81"/>
    </location>
</feature>
<dbReference type="InterPro" id="IPR048279">
    <property type="entry name" value="MdtK-like"/>
</dbReference>
<feature type="transmembrane region" description="Helical" evidence="7">
    <location>
        <begin position="165"/>
        <end position="185"/>
    </location>
</feature>
<feature type="transmembrane region" description="Helical" evidence="7">
    <location>
        <begin position="389"/>
        <end position="407"/>
    </location>
</feature>
<comment type="subcellular location">
    <subcellularLocation>
        <location evidence="1">Cell membrane</location>
        <topology evidence="1">Multi-pass membrane protein</topology>
    </subcellularLocation>
</comment>
<accession>A0ABZ2SQR8</accession>
<proteinExistence type="predicted"/>
<gene>
    <name evidence="8" type="ORF">DOK78_001397</name>
</gene>
<reference evidence="8 9" key="1">
    <citation type="submission" date="2021-03" db="EMBL/GenBank/DDBJ databases">
        <authorList>
            <person name="Gilmore M.S."/>
            <person name="Schwartzman J."/>
            <person name="Van Tyne D."/>
            <person name="Martin M."/>
            <person name="Earl A.M."/>
            <person name="Manson A.L."/>
            <person name="Straub T."/>
            <person name="Salamzade R."/>
            <person name="Saavedra J."/>
            <person name="Lebreton F."/>
            <person name="Prichula J."/>
            <person name="Schaufler K."/>
            <person name="Gaca A."/>
            <person name="Sgardioli B."/>
            <person name="Wagenaar J."/>
            <person name="Strong T."/>
        </authorList>
    </citation>
    <scope>NUCLEOTIDE SEQUENCE [LARGE SCALE GENOMIC DNA]</scope>
    <source>
        <strain evidence="8 9">DIV2402</strain>
    </source>
</reference>
<evidence type="ECO:0000313" key="8">
    <source>
        <dbReference type="EMBL" id="WYJ76761.1"/>
    </source>
</evidence>
<keyword evidence="4 7" id="KW-0812">Transmembrane</keyword>
<evidence type="ECO:0000313" key="9">
    <source>
        <dbReference type="Proteomes" id="UP000664701"/>
    </source>
</evidence>
<keyword evidence="9" id="KW-1185">Reference proteome</keyword>
<keyword evidence="5 7" id="KW-1133">Transmembrane helix</keyword>
<feature type="transmembrane region" description="Helical" evidence="7">
    <location>
        <begin position="134"/>
        <end position="156"/>
    </location>
</feature>
<sequence length="460" mass="50396">MFLTRKRFFNASDSELFFLSWPIFIELFLRVVIGNINVWMISHYSEPAVASVGAANQLLYLAVFVYGFITVGTQIIIAQLIGAKKRKEIQEVINTALFGSLGIGLLISLVFILFSPALLSFMNLDMELIEIGKGYLQVYGGSLFISAITAVIIAVLRTHSFTKPALLVPMTASILAVIGNYFALYQPFGLPNFGVTGLGFASVFGNTIGLIIAFILLKKYIGFSIRSIRPKKISFPILKSILAYGLPSSGETLSYQGAQIVVTMIVASLGSSVLIAKSYITAISQFVYLVAASLSQGNQIMVGRNVGAGQFDRASKRGMRTVIIGMIVSLAICLLTFVFIEPIMHIFTTNEEIITIAREVFLVEIILETARAVNMILVGALNASGDVKFPLICSLIVLWAISLPFSYALAIVAHWGLVGVWIAYAIDEALRSILMIRRWRSGVWQTKAVIHQEEPVEQTV</sequence>
<evidence type="ECO:0000256" key="4">
    <source>
        <dbReference type="ARBA" id="ARBA00022692"/>
    </source>
</evidence>
<evidence type="ECO:0000256" key="2">
    <source>
        <dbReference type="ARBA" id="ARBA00022448"/>
    </source>
</evidence>
<protein>
    <recommendedName>
        <fullName evidence="10">MATE family efflux transporter</fullName>
    </recommendedName>
</protein>
<evidence type="ECO:0000256" key="6">
    <source>
        <dbReference type="ARBA" id="ARBA00023136"/>
    </source>
</evidence>
<dbReference type="RefSeq" id="WP_207941047.1">
    <property type="nucleotide sequence ID" value="NZ_CP147251.1"/>
</dbReference>
<evidence type="ECO:0008006" key="10">
    <source>
        <dbReference type="Google" id="ProtNLM"/>
    </source>
</evidence>
<evidence type="ECO:0000256" key="3">
    <source>
        <dbReference type="ARBA" id="ARBA00022475"/>
    </source>
</evidence>
<keyword evidence="2" id="KW-0813">Transport</keyword>
<dbReference type="NCBIfam" id="TIGR00797">
    <property type="entry name" value="matE"/>
    <property type="match status" value="1"/>
</dbReference>
<keyword evidence="3" id="KW-1003">Cell membrane</keyword>
<dbReference type="Pfam" id="PF01554">
    <property type="entry name" value="MatE"/>
    <property type="match status" value="2"/>
</dbReference>
<evidence type="ECO:0000256" key="1">
    <source>
        <dbReference type="ARBA" id="ARBA00004651"/>
    </source>
</evidence>
<evidence type="ECO:0000256" key="7">
    <source>
        <dbReference type="SAM" id="Phobius"/>
    </source>
</evidence>
<reference evidence="8 9" key="2">
    <citation type="submission" date="2024-03" db="EMBL/GenBank/DDBJ databases">
        <title>The Genome Sequence of Enterococcus sp. DIV2402.</title>
        <authorList>
            <consortium name="The Broad Institute Genomics Platform"/>
            <consortium name="The Broad Institute Microbial Omics Core"/>
            <consortium name="The Broad Institute Genomic Center for Infectious Diseases"/>
            <person name="Earl A."/>
            <person name="Manson A."/>
            <person name="Gilmore M."/>
            <person name="Schwartman J."/>
            <person name="Shea T."/>
            <person name="Abouelleil A."/>
            <person name="Cao P."/>
            <person name="Chapman S."/>
            <person name="Cusick C."/>
            <person name="Young S."/>
            <person name="Neafsey D."/>
            <person name="Nusbaum C."/>
            <person name="Birren B."/>
        </authorList>
    </citation>
    <scope>NUCLEOTIDE SEQUENCE [LARGE SCALE GENOMIC DNA]</scope>
    <source>
        <strain evidence="8 9">DIV2402</strain>
    </source>
</reference>
<keyword evidence="6 7" id="KW-0472">Membrane</keyword>
<feature type="transmembrane region" description="Helical" evidence="7">
    <location>
        <begin position="93"/>
        <end position="114"/>
    </location>
</feature>
<organism evidence="8 9">
    <name type="scientific">Candidatus Enterococcus lowellii</name>
    <dbReference type="NCBI Taxonomy" id="2230877"/>
    <lineage>
        <taxon>Bacteria</taxon>
        <taxon>Bacillati</taxon>
        <taxon>Bacillota</taxon>
        <taxon>Bacilli</taxon>
        <taxon>Lactobacillales</taxon>
        <taxon>Enterococcaceae</taxon>
        <taxon>Enterococcus</taxon>
    </lineage>
</organism>
<dbReference type="Proteomes" id="UP000664701">
    <property type="component" value="Chromosome"/>
</dbReference>
<evidence type="ECO:0000256" key="5">
    <source>
        <dbReference type="ARBA" id="ARBA00022989"/>
    </source>
</evidence>
<dbReference type="PIRSF" id="PIRSF006603">
    <property type="entry name" value="DinF"/>
    <property type="match status" value="1"/>
</dbReference>
<dbReference type="CDD" id="cd13134">
    <property type="entry name" value="MATE_like_8"/>
    <property type="match status" value="1"/>
</dbReference>
<dbReference type="InterPro" id="IPR002528">
    <property type="entry name" value="MATE_fam"/>
</dbReference>
<dbReference type="EMBL" id="CP147251">
    <property type="protein sequence ID" value="WYJ76761.1"/>
    <property type="molecule type" value="Genomic_DNA"/>
</dbReference>
<dbReference type="PANTHER" id="PTHR42925">
    <property type="entry name" value="MULTIDRUG AND TOXIN EFFLUX PROTEIN MATE FAMILY"/>
    <property type="match status" value="1"/>
</dbReference>